<gene>
    <name evidence="1" type="ORF">BDN72DRAFT_832450</name>
</gene>
<evidence type="ECO:0000313" key="1">
    <source>
        <dbReference type="EMBL" id="TFK75142.1"/>
    </source>
</evidence>
<keyword evidence="2" id="KW-1185">Reference proteome</keyword>
<proteinExistence type="predicted"/>
<protein>
    <submittedName>
        <fullName evidence="1">A1pp-domain-containing protein</fullName>
    </submittedName>
</protein>
<reference evidence="1 2" key="1">
    <citation type="journal article" date="2019" name="Nat. Ecol. Evol.">
        <title>Megaphylogeny resolves global patterns of mushroom evolution.</title>
        <authorList>
            <person name="Varga T."/>
            <person name="Krizsan K."/>
            <person name="Foldi C."/>
            <person name="Dima B."/>
            <person name="Sanchez-Garcia M."/>
            <person name="Sanchez-Ramirez S."/>
            <person name="Szollosi G.J."/>
            <person name="Szarkandi J.G."/>
            <person name="Papp V."/>
            <person name="Albert L."/>
            <person name="Andreopoulos W."/>
            <person name="Angelini C."/>
            <person name="Antonin V."/>
            <person name="Barry K.W."/>
            <person name="Bougher N.L."/>
            <person name="Buchanan P."/>
            <person name="Buyck B."/>
            <person name="Bense V."/>
            <person name="Catcheside P."/>
            <person name="Chovatia M."/>
            <person name="Cooper J."/>
            <person name="Damon W."/>
            <person name="Desjardin D."/>
            <person name="Finy P."/>
            <person name="Geml J."/>
            <person name="Haridas S."/>
            <person name="Hughes K."/>
            <person name="Justo A."/>
            <person name="Karasinski D."/>
            <person name="Kautmanova I."/>
            <person name="Kiss B."/>
            <person name="Kocsube S."/>
            <person name="Kotiranta H."/>
            <person name="LaButti K.M."/>
            <person name="Lechner B.E."/>
            <person name="Liimatainen K."/>
            <person name="Lipzen A."/>
            <person name="Lukacs Z."/>
            <person name="Mihaltcheva S."/>
            <person name="Morgado L.N."/>
            <person name="Niskanen T."/>
            <person name="Noordeloos M.E."/>
            <person name="Ohm R.A."/>
            <person name="Ortiz-Santana B."/>
            <person name="Ovrebo C."/>
            <person name="Racz N."/>
            <person name="Riley R."/>
            <person name="Savchenko A."/>
            <person name="Shiryaev A."/>
            <person name="Soop K."/>
            <person name="Spirin V."/>
            <person name="Szebenyi C."/>
            <person name="Tomsovsky M."/>
            <person name="Tulloss R.E."/>
            <person name="Uehling J."/>
            <person name="Grigoriev I.V."/>
            <person name="Vagvolgyi C."/>
            <person name="Papp T."/>
            <person name="Martin F.M."/>
            <person name="Miettinen O."/>
            <person name="Hibbett D.S."/>
            <person name="Nagy L.G."/>
        </authorList>
    </citation>
    <scope>NUCLEOTIDE SEQUENCE [LARGE SCALE GENOMIC DNA]</scope>
    <source>
        <strain evidence="1 2">NL-1719</strain>
    </source>
</reference>
<dbReference type="EMBL" id="ML208264">
    <property type="protein sequence ID" value="TFK75142.1"/>
    <property type="molecule type" value="Genomic_DNA"/>
</dbReference>
<sequence length="289" mass="31305">MSASDSDSSAGSPVTAPEEKETPEQMFITVDAIPTIAKLYGKEVLKRAETERYPFNKVLLERVSLFQGDITRLKLDCIVNAANKSLLGGGGVDGAIHSAAGPKLLEECRTLNGCMTGQSKITRGYNIPASHIIHTVGPVYSESAKEEKAELLASCYRTSLELAVENSLRHIAFPSVSTGIYGYPIADATDIALDEVRKFLETENGSKLERVILVVWSDRDKGVYQQMIPGYFPPPPEGDIAADGEVEAEDAKPAPEKSVPEGEGKPEEKQEPPVEKQKETKELDAGNQS</sequence>
<accession>A0ACD3BDS0</accession>
<evidence type="ECO:0000313" key="2">
    <source>
        <dbReference type="Proteomes" id="UP000308600"/>
    </source>
</evidence>
<organism evidence="1 2">
    <name type="scientific">Pluteus cervinus</name>
    <dbReference type="NCBI Taxonomy" id="181527"/>
    <lineage>
        <taxon>Eukaryota</taxon>
        <taxon>Fungi</taxon>
        <taxon>Dikarya</taxon>
        <taxon>Basidiomycota</taxon>
        <taxon>Agaricomycotina</taxon>
        <taxon>Agaricomycetes</taxon>
        <taxon>Agaricomycetidae</taxon>
        <taxon>Agaricales</taxon>
        <taxon>Pluteineae</taxon>
        <taxon>Pluteaceae</taxon>
        <taxon>Pluteus</taxon>
    </lineage>
</organism>
<name>A0ACD3BDS0_9AGAR</name>
<dbReference type="Proteomes" id="UP000308600">
    <property type="component" value="Unassembled WGS sequence"/>
</dbReference>